<proteinExistence type="predicted"/>
<protein>
    <submittedName>
        <fullName evidence="1">Uncharacterized protein</fullName>
    </submittedName>
</protein>
<dbReference type="EMBL" id="BGPR01000496">
    <property type="protein sequence ID" value="GBM23326.1"/>
    <property type="molecule type" value="Genomic_DNA"/>
</dbReference>
<evidence type="ECO:0000313" key="2">
    <source>
        <dbReference type="Proteomes" id="UP000499080"/>
    </source>
</evidence>
<evidence type="ECO:0000313" key="1">
    <source>
        <dbReference type="EMBL" id="GBM23326.1"/>
    </source>
</evidence>
<sequence length="90" mass="10315">MGTTRIRMLVLRATTPTREARSRSLIRWLLALEIGGPHPVGPQRLQVLVTCKACAKRESILDLLIRRDFLTITFSNLEGMLKILVFIIWE</sequence>
<name>A0A4Y2E4T9_ARAVE</name>
<dbReference type="AlphaFoldDB" id="A0A4Y2E4T9"/>
<reference evidence="1 2" key="1">
    <citation type="journal article" date="2019" name="Sci. Rep.">
        <title>Orb-weaving spider Araneus ventricosus genome elucidates the spidroin gene catalogue.</title>
        <authorList>
            <person name="Kono N."/>
            <person name="Nakamura H."/>
            <person name="Ohtoshi R."/>
            <person name="Moran D.A.P."/>
            <person name="Shinohara A."/>
            <person name="Yoshida Y."/>
            <person name="Fujiwara M."/>
            <person name="Mori M."/>
            <person name="Tomita M."/>
            <person name="Arakawa K."/>
        </authorList>
    </citation>
    <scope>NUCLEOTIDE SEQUENCE [LARGE SCALE GENOMIC DNA]</scope>
</reference>
<accession>A0A4Y2E4T9</accession>
<comment type="caution">
    <text evidence="1">The sequence shown here is derived from an EMBL/GenBank/DDBJ whole genome shotgun (WGS) entry which is preliminary data.</text>
</comment>
<keyword evidence="2" id="KW-1185">Reference proteome</keyword>
<gene>
    <name evidence="1" type="ORF">AVEN_97738_1</name>
</gene>
<organism evidence="1 2">
    <name type="scientific">Araneus ventricosus</name>
    <name type="common">Orbweaver spider</name>
    <name type="synonym">Epeira ventricosa</name>
    <dbReference type="NCBI Taxonomy" id="182803"/>
    <lineage>
        <taxon>Eukaryota</taxon>
        <taxon>Metazoa</taxon>
        <taxon>Ecdysozoa</taxon>
        <taxon>Arthropoda</taxon>
        <taxon>Chelicerata</taxon>
        <taxon>Arachnida</taxon>
        <taxon>Araneae</taxon>
        <taxon>Araneomorphae</taxon>
        <taxon>Entelegynae</taxon>
        <taxon>Araneoidea</taxon>
        <taxon>Araneidae</taxon>
        <taxon>Araneus</taxon>
    </lineage>
</organism>
<dbReference type="Proteomes" id="UP000499080">
    <property type="component" value="Unassembled WGS sequence"/>
</dbReference>